<comment type="caution">
    <text evidence="1">The sequence shown here is derived from an EMBL/GenBank/DDBJ whole genome shotgun (WGS) entry which is preliminary data.</text>
</comment>
<dbReference type="Proteomes" id="UP000567293">
    <property type="component" value="Unassembled WGS sequence"/>
</dbReference>
<accession>A0A7V8NWX4</accession>
<protein>
    <submittedName>
        <fullName evidence="1">Uncharacterized protein</fullName>
    </submittedName>
</protein>
<sequence length="88" mass="10262">MRAEQPDTLLQLRDGSMYGLTRYWIDGERFHYVTDYGGEDNVPLERIDFAKTAQLNASRGTRFNLEKRPNRWPMVEPGEYCRSSLTAC</sequence>
<proteinExistence type="predicted"/>
<organism evidence="1 2">
    <name type="scientific">Candidatus Acidiferrum panamense</name>
    <dbReference type="NCBI Taxonomy" id="2741543"/>
    <lineage>
        <taxon>Bacteria</taxon>
        <taxon>Pseudomonadati</taxon>
        <taxon>Acidobacteriota</taxon>
        <taxon>Terriglobia</taxon>
        <taxon>Candidatus Acidiferrales</taxon>
        <taxon>Candidatus Acidiferrum</taxon>
    </lineage>
</organism>
<keyword evidence="2" id="KW-1185">Reference proteome</keyword>
<reference evidence="1" key="1">
    <citation type="submission" date="2020-06" db="EMBL/GenBank/DDBJ databases">
        <title>Legume-microbial interactions unlock mineral nutrients during tropical forest succession.</title>
        <authorList>
            <person name="Epihov D.Z."/>
        </authorList>
    </citation>
    <scope>NUCLEOTIDE SEQUENCE [LARGE SCALE GENOMIC DNA]</scope>
    <source>
        <strain evidence="1">Pan2503</strain>
    </source>
</reference>
<dbReference type="AlphaFoldDB" id="A0A7V8NWX4"/>
<name>A0A7V8NWX4_9BACT</name>
<evidence type="ECO:0000313" key="2">
    <source>
        <dbReference type="Proteomes" id="UP000567293"/>
    </source>
</evidence>
<gene>
    <name evidence="1" type="ORF">HRJ53_28545</name>
</gene>
<evidence type="ECO:0000313" key="1">
    <source>
        <dbReference type="EMBL" id="MBA0088957.1"/>
    </source>
</evidence>
<dbReference type="EMBL" id="JACDQQ010002763">
    <property type="protein sequence ID" value="MBA0088957.1"/>
    <property type="molecule type" value="Genomic_DNA"/>
</dbReference>